<evidence type="ECO:0000313" key="3">
    <source>
        <dbReference type="Proteomes" id="UP000199135"/>
    </source>
</evidence>
<organism evidence="2 3">
    <name type="scientific">Parafannyhessea umbonata</name>
    <dbReference type="NCBI Taxonomy" id="604330"/>
    <lineage>
        <taxon>Bacteria</taxon>
        <taxon>Bacillati</taxon>
        <taxon>Actinomycetota</taxon>
        <taxon>Coriobacteriia</taxon>
        <taxon>Coriobacteriales</taxon>
        <taxon>Atopobiaceae</taxon>
        <taxon>Parafannyhessea</taxon>
    </lineage>
</organism>
<feature type="domain" description="Ribosome maturation factor RimM PRC barrel" evidence="1">
    <location>
        <begin position="82"/>
        <end position="146"/>
    </location>
</feature>
<dbReference type="EMBL" id="FNWT01000006">
    <property type="protein sequence ID" value="SEH57762.1"/>
    <property type="molecule type" value="Genomic_DNA"/>
</dbReference>
<sequence length="150" mass="15677">MTVPVHGLPPMLRERLDVTPVPPALKGPRGRVVMSASYNGSGQLVSLGGVSDINAASELVGKVLLARIDDLPEGFERHDVDALLGREVVDSNMGALGSVAEVMVGHANDVWVVRGPYGEVLIPVVDAVVDELVEDGPIRVTIPSGLIEGA</sequence>
<dbReference type="SUPFAM" id="SSF50346">
    <property type="entry name" value="PRC-barrel domain"/>
    <property type="match status" value="1"/>
</dbReference>
<dbReference type="Pfam" id="PF24986">
    <property type="entry name" value="PRC_RimM"/>
    <property type="match status" value="1"/>
</dbReference>
<dbReference type="Gene3D" id="2.30.30.240">
    <property type="entry name" value="PRC-barrel domain"/>
    <property type="match status" value="1"/>
</dbReference>
<name>A0A1H6JAK2_9ACTN</name>
<comment type="caution">
    <text evidence="2">The sequence shown here is derived from an EMBL/GenBank/DDBJ whole genome shotgun (WGS) entry which is preliminary data.</text>
</comment>
<dbReference type="Proteomes" id="UP000199135">
    <property type="component" value="Unassembled WGS sequence"/>
</dbReference>
<evidence type="ECO:0000313" key="2">
    <source>
        <dbReference type="EMBL" id="SEH57762.1"/>
    </source>
</evidence>
<keyword evidence="3" id="KW-1185">Reference proteome</keyword>
<dbReference type="InterPro" id="IPR056792">
    <property type="entry name" value="PRC_RimM"/>
</dbReference>
<dbReference type="InterPro" id="IPR011033">
    <property type="entry name" value="PRC_barrel-like_sf"/>
</dbReference>
<protein>
    <submittedName>
        <fullName evidence="2">16S rRNA processing protein RimM</fullName>
    </submittedName>
</protein>
<evidence type="ECO:0000259" key="1">
    <source>
        <dbReference type="Pfam" id="PF24986"/>
    </source>
</evidence>
<accession>A0A1H6JAK2</accession>
<reference evidence="2 3" key="1">
    <citation type="submission" date="2016-10" db="EMBL/GenBank/DDBJ databases">
        <authorList>
            <person name="Varghese N."/>
            <person name="Submissions S."/>
        </authorList>
    </citation>
    <scope>NUCLEOTIDE SEQUENCE [LARGE SCALE GENOMIC DNA]</scope>
    <source>
        <strain evidence="2 3">WCP15</strain>
    </source>
</reference>
<gene>
    <name evidence="2" type="ORF">SAMN05216447_10630</name>
</gene>
<proteinExistence type="predicted"/>